<gene>
    <name evidence="2" type="ORF">BEL07_23100</name>
</gene>
<name>A0A1E8PZ39_9MYCO</name>
<comment type="caution">
    <text evidence="2">The sequence shown here is derived from an EMBL/GenBank/DDBJ whole genome shotgun (WGS) entry which is preliminary data.</text>
</comment>
<dbReference type="InterPro" id="IPR037401">
    <property type="entry name" value="SnoaL-like"/>
</dbReference>
<keyword evidence="3" id="KW-1185">Reference proteome</keyword>
<sequence>MTRPEAKTPPEVTGEPLRAVRGYIDAFNAGDVDAMANACTATMSILDGMPPHVWHGPNATRHWHRDVLDEGLRHGASGYHVTLGEPHHVDVAGDAAYVVLPATMTFDASGVARTQDGAVFTVALRREAHSWLVAAWAWAKGR</sequence>
<accession>A0A1E8PZ39</accession>
<dbReference type="Pfam" id="PF13474">
    <property type="entry name" value="SnoaL_3"/>
    <property type="match status" value="1"/>
</dbReference>
<evidence type="ECO:0000313" key="3">
    <source>
        <dbReference type="Proteomes" id="UP000178953"/>
    </source>
</evidence>
<protein>
    <recommendedName>
        <fullName evidence="1">SnoaL-like domain-containing protein</fullName>
    </recommendedName>
</protein>
<dbReference type="InterPro" id="IPR032710">
    <property type="entry name" value="NTF2-like_dom_sf"/>
</dbReference>
<dbReference type="Gene3D" id="3.10.450.50">
    <property type="match status" value="1"/>
</dbReference>
<feature type="domain" description="SnoaL-like" evidence="1">
    <location>
        <begin position="19"/>
        <end position="131"/>
    </location>
</feature>
<dbReference type="EMBL" id="MCHX01000068">
    <property type="protein sequence ID" value="OFJ51397.1"/>
    <property type="molecule type" value="Genomic_DNA"/>
</dbReference>
<dbReference type="OrthoDB" id="119950at2"/>
<organism evidence="2 3">
    <name type="scientific">Mycolicibacterium grossiae</name>
    <dbReference type="NCBI Taxonomy" id="1552759"/>
    <lineage>
        <taxon>Bacteria</taxon>
        <taxon>Bacillati</taxon>
        <taxon>Actinomycetota</taxon>
        <taxon>Actinomycetes</taxon>
        <taxon>Mycobacteriales</taxon>
        <taxon>Mycobacteriaceae</taxon>
        <taxon>Mycolicibacterium</taxon>
    </lineage>
</organism>
<evidence type="ECO:0000259" key="1">
    <source>
        <dbReference type="Pfam" id="PF13474"/>
    </source>
</evidence>
<proteinExistence type="predicted"/>
<dbReference type="AlphaFoldDB" id="A0A1E8PZ39"/>
<reference evidence="2 3" key="1">
    <citation type="submission" date="2016-09" db="EMBL/GenBank/DDBJ databases">
        <title>genome sequence of Mycobacterium sp. 739 SCH.</title>
        <authorList>
            <person name="Greninger A.L."/>
            <person name="Qin X."/>
            <person name="Jerome K."/>
            <person name="Vora S."/>
            <person name="Quinn K."/>
        </authorList>
    </citation>
    <scope>NUCLEOTIDE SEQUENCE [LARGE SCALE GENOMIC DNA]</scope>
    <source>
        <strain evidence="2 3">SCH</strain>
    </source>
</reference>
<dbReference type="SUPFAM" id="SSF54427">
    <property type="entry name" value="NTF2-like"/>
    <property type="match status" value="1"/>
</dbReference>
<evidence type="ECO:0000313" key="2">
    <source>
        <dbReference type="EMBL" id="OFJ51397.1"/>
    </source>
</evidence>
<dbReference type="Proteomes" id="UP000178953">
    <property type="component" value="Unassembled WGS sequence"/>
</dbReference>